<organism evidence="3 4">
    <name type="scientific">Dreissena polymorpha</name>
    <name type="common">Zebra mussel</name>
    <name type="synonym">Mytilus polymorpha</name>
    <dbReference type="NCBI Taxonomy" id="45954"/>
    <lineage>
        <taxon>Eukaryota</taxon>
        <taxon>Metazoa</taxon>
        <taxon>Spiralia</taxon>
        <taxon>Lophotrochozoa</taxon>
        <taxon>Mollusca</taxon>
        <taxon>Bivalvia</taxon>
        <taxon>Autobranchia</taxon>
        <taxon>Heteroconchia</taxon>
        <taxon>Euheterodonta</taxon>
        <taxon>Imparidentia</taxon>
        <taxon>Neoheterodontei</taxon>
        <taxon>Myida</taxon>
        <taxon>Dreissenoidea</taxon>
        <taxon>Dreissenidae</taxon>
        <taxon>Dreissena</taxon>
    </lineage>
</organism>
<evidence type="ECO:0000256" key="2">
    <source>
        <dbReference type="SAM" id="SignalP"/>
    </source>
</evidence>
<dbReference type="Proteomes" id="UP000828390">
    <property type="component" value="Unassembled WGS sequence"/>
</dbReference>
<feature type="region of interest" description="Disordered" evidence="1">
    <location>
        <begin position="44"/>
        <end position="107"/>
    </location>
</feature>
<evidence type="ECO:0000313" key="4">
    <source>
        <dbReference type="Proteomes" id="UP000828390"/>
    </source>
</evidence>
<proteinExistence type="predicted"/>
<evidence type="ECO:0000256" key="1">
    <source>
        <dbReference type="SAM" id="MobiDB-lite"/>
    </source>
</evidence>
<evidence type="ECO:0008006" key="5">
    <source>
        <dbReference type="Google" id="ProtNLM"/>
    </source>
</evidence>
<dbReference type="EMBL" id="JAIWYP010000005">
    <property type="protein sequence ID" value="KAH3824547.1"/>
    <property type="molecule type" value="Genomic_DNA"/>
</dbReference>
<name>A0A9D4GX78_DREPO</name>
<keyword evidence="2" id="KW-0732">Signal</keyword>
<feature type="signal peptide" evidence="2">
    <location>
        <begin position="1"/>
        <end position="18"/>
    </location>
</feature>
<sequence length="107" mass="11358">MFCTLCLISLCVSRFCCTSTQRGISDLLPAPLQKLTNPKNHEVVVASNSSPPQLDMDAADGPDTRRQGDRAAAFPGGREGAPSHADPPAGERGADLQGGGFHLRDRR</sequence>
<gene>
    <name evidence="3" type="ORF">DPMN_126384</name>
</gene>
<keyword evidence="4" id="KW-1185">Reference proteome</keyword>
<accession>A0A9D4GX78</accession>
<comment type="caution">
    <text evidence="3">The sequence shown here is derived from an EMBL/GenBank/DDBJ whole genome shotgun (WGS) entry which is preliminary data.</text>
</comment>
<evidence type="ECO:0000313" key="3">
    <source>
        <dbReference type="EMBL" id="KAH3824547.1"/>
    </source>
</evidence>
<dbReference type="AlphaFoldDB" id="A0A9D4GX78"/>
<reference evidence="3" key="1">
    <citation type="journal article" date="2019" name="bioRxiv">
        <title>The Genome of the Zebra Mussel, Dreissena polymorpha: A Resource for Invasive Species Research.</title>
        <authorList>
            <person name="McCartney M.A."/>
            <person name="Auch B."/>
            <person name="Kono T."/>
            <person name="Mallez S."/>
            <person name="Zhang Y."/>
            <person name="Obille A."/>
            <person name="Becker A."/>
            <person name="Abrahante J.E."/>
            <person name="Garbe J."/>
            <person name="Badalamenti J.P."/>
            <person name="Herman A."/>
            <person name="Mangelson H."/>
            <person name="Liachko I."/>
            <person name="Sullivan S."/>
            <person name="Sone E.D."/>
            <person name="Koren S."/>
            <person name="Silverstein K.A.T."/>
            <person name="Beckman K.B."/>
            <person name="Gohl D.M."/>
        </authorList>
    </citation>
    <scope>NUCLEOTIDE SEQUENCE</scope>
    <source>
        <strain evidence="3">Duluth1</strain>
        <tissue evidence="3">Whole animal</tissue>
    </source>
</reference>
<reference evidence="3" key="2">
    <citation type="submission" date="2020-11" db="EMBL/GenBank/DDBJ databases">
        <authorList>
            <person name="McCartney M.A."/>
            <person name="Auch B."/>
            <person name="Kono T."/>
            <person name="Mallez S."/>
            <person name="Becker A."/>
            <person name="Gohl D.M."/>
            <person name="Silverstein K.A.T."/>
            <person name="Koren S."/>
            <person name="Bechman K.B."/>
            <person name="Herman A."/>
            <person name="Abrahante J.E."/>
            <person name="Garbe J."/>
        </authorList>
    </citation>
    <scope>NUCLEOTIDE SEQUENCE</scope>
    <source>
        <strain evidence="3">Duluth1</strain>
        <tissue evidence="3">Whole animal</tissue>
    </source>
</reference>
<feature type="chain" id="PRO_5039697217" description="Secreted protein" evidence="2">
    <location>
        <begin position="19"/>
        <end position="107"/>
    </location>
</feature>
<protein>
    <recommendedName>
        <fullName evidence="5">Secreted protein</fullName>
    </recommendedName>
</protein>